<evidence type="ECO:0000313" key="2">
    <source>
        <dbReference type="EMBL" id="TJZ44633.1"/>
    </source>
</evidence>
<dbReference type="GO" id="GO:0004066">
    <property type="term" value="F:asparagine synthase (glutamine-hydrolyzing) activity"/>
    <property type="evidence" value="ECO:0007669"/>
    <property type="project" value="InterPro"/>
</dbReference>
<proteinExistence type="predicted"/>
<accession>A0A4U0MUL7</accession>
<comment type="caution">
    <text evidence="2">The sequence shown here is derived from an EMBL/GenBank/DDBJ whole genome shotgun (WGS) entry which is preliminary data.</text>
</comment>
<dbReference type="InterPro" id="IPR001962">
    <property type="entry name" value="Asn_synthase"/>
</dbReference>
<evidence type="ECO:0000259" key="1">
    <source>
        <dbReference type="Pfam" id="PF00733"/>
    </source>
</evidence>
<feature type="domain" description="Asparagine synthetase" evidence="1">
    <location>
        <begin position="46"/>
        <end position="110"/>
    </location>
</feature>
<dbReference type="Gene3D" id="3.40.50.620">
    <property type="entry name" value="HUPs"/>
    <property type="match status" value="1"/>
</dbReference>
<name>A0A4U0MUL7_9ACTN</name>
<dbReference type="AlphaFoldDB" id="A0A4U0MUL7"/>
<sequence length="113" mass="11869">MWTARGAGRYARGDNRRRKTCRWPRRSGIAADAAGGGCRPGRAGRVWTADLSGGVDSTSLCFLAAEAGAEVVALTLKLSDPGNEDSAYARQVAAQLPARSVHLTFTAADLPPI</sequence>
<dbReference type="RefSeq" id="WP_136743392.1">
    <property type="nucleotide sequence ID" value="NZ_SUMB01000012.1"/>
</dbReference>
<dbReference type="SUPFAM" id="SSF52402">
    <property type="entry name" value="Adenine nucleotide alpha hydrolases-like"/>
    <property type="match status" value="1"/>
</dbReference>
<evidence type="ECO:0000313" key="3">
    <source>
        <dbReference type="Proteomes" id="UP000308697"/>
    </source>
</evidence>
<protein>
    <recommendedName>
        <fullName evidence="1">Asparagine synthetase domain-containing protein</fullName>
    </recommendedName>
</protein>
<gene>
    <name evidence="2" type="ORF">FCH28_30480</name>
</gene>
<dbReference type="EMBL" id="SUMB01000012">
    <property type="protein sequence ID" value="TJZ44633.1"/>
    <property type="molecule type" value="Genomic_DNA"/>
</dbReference>
<organism evidence="2 3">
    <name type="scientific">Streptomyces piniterrae</name>
    <dbReference type="NCBI Taxonomy" id="2571125"/>
    <lineage>
        <taxon>Bacteria</taxon>
        <taxon>Bacillati</taxon>
        <taxon>Actinomycetota</taxon>
        <taxon>Actinomycetes</taxon>
        <taxon>Kitasatosporales</taxon>
        <taxon>Streptomycetaceae</taxon>
        <taxon>Streptomyces</taxon>
    </lineage>
</organism>
<reference evidence="2 3" key="1">
    <citation type="submission" date="2019-04" db="EMBL/GenBank/DDBJ databases">
        <title>Streptomyces piniterrae sp. nov., a heliquinomycin-producing actinomycete isolated from rhizosphere soil of Pinus yunnanensis.</title>
        <authorList>
            <person name="Zhuang X."/>
            <person name="Zhao J."/>
        </authorList>
    </citation>
    <scope>NUCLEOTIDE SEQUENCE [LARGE SCALE GENOMIC DNA]</scope>
    <source>
        <strain evidence="3">jys28</strain>
    </source>
</reference>
<dbReference type="Pfam" id="PF00733">
    <property type="entry name" value="Asn_synthase"/>
    <property type="match status" value="1"/>
</dbReference>
<dbReference type="Proteomes" id="UP000308697">
    <property type="component" value="Unassembled WGS sequence"/>
</dbReference>
<dbReference type="GO" id="GO:0006529">
    <property type="term" value="P:asparagine biosynthetic process"/>
    <property type="evidence" value="ECO:0007669"/>
    <property type="project" value="InterPro"/>
</dbReference>
<keyword evidence="3" id="KW-1185">Reference proteome</keyword>
<dbReference type="InterPro" id="IPR014729">
    <property type="entry name" value="Rossmann-like_a/b/a_fold"/>
</dbReference>